<organism evidence="2 3">
    <name type="scientific">Panicum virgatum</name>
    <name type="common">Blackwell switchgrass</name>
    <dbReference type="NCBI Taxonomy" id="38727"/>
    <lineage>
        <taxon>Eukaryota</taxon>
        <taxon>Viridiplantae</taxon>
        <taxon>Streptophyta</taxon>
        <taxon>Embryophyta</taxon>
        <taxon>Tracheophyta</taxon>
        <taxon>Spermatophyta</taxon>
        <taxon>Magnoliopsida</taxon>
        <taxon>Liliopsida</taxon>
        <taxon>Poales</taxon>
        <taxon>Poaceae</taxon>
        <taxon>PACMAD clade</taxon>
        <taxon>Panicoideae</taxon>
        <taxon>Panicodae</taxon>
        <taxon>Paniceae</taxon>
        <taxon>Panicinae</taxon>
        <taxon>Panicum</taxon>
        <taxon>Panicum sect. Hiantes</taxon>
    </lineage>
</organism>
<comment type="caution">
    <text evidence="2">The sequence shown here is derived from an EMBL/GenBank/DDBJ whole genome shotgun (WGS) entry which is preliminary data.</text>
</comment>
<evidence type="ECO:0000313" key="3">
    <source>
        <dbReference type="Proteomes" id="UP000823388"/>
    </source>
</evidence>
<accession>A0A8T0NEJ9</accession>
<dbReference type="AlphaFoldDB" id="A0A8T0NEJ9"/>
<keyword evidence="1" id="KW-0472">Membrane</keyword>
<dbReference type="Proteomes" id="UP000823388">
    <property type="component" value="Chromosome 9K"/>
</dbReference>
<keyword evidence="1" id="KW-1133">Transmembrane helix</keyword>
<keyword evidence="1" id="KW-0812">Transmembrane</keyword>
<protein>
    <submittedName>
        <fullName evidence="2">Uncharacterized protein</fullName>
    </submittedName>
</protein>
<dbReference type="Gene3D" id="3.30.40.10">
    <property type="entry name" value="Zinc/RING finger domain, C3HC4 (zinc finger)"/>
    <property type="match status" value="1"/>
</dbReference>
<keyword evidence="3" id="KW-1185">Reference proteome</keyword>
<reference evidence="2" key="1">
    <citation type="submission" date="2020-05" db="EMBL/GenBank/DDBJ databases">
        <title>WGS assembly of Panicum virgatum.</title>
        <authorList>
            <person name="Lovell J.T."/>
            <person name="Jenkins J."/>
            <person name="Shu S."/>
            <person name="Juenger T.E."/>
            <person name="Schmutz J."/>
        </authorList>
    </citation>
    <scope>NUCLEOTIDE SEQUENCE</scope>
    <source>
        <strain evidence="2">AP13</strain>
    </source>
</reference>
<dbReference type="EMBL" id="CM029053">
    <property type="protein sequence ID" value="KAG2548441.1"/>
    <property type="molecule type" value="Genomic_DNA"/>
</dbReference>
<gene>
    <name evidence="2" type="ORF">PVAP13_9KG186255</name>
</gene>
<proteinExistence type="predicted"/>
<evidence type="ECO:0000256" key="1">
    <source>
        <dbReference type="SAM" id="Phobius"/>
    </source>
</evidence>
<feature type="transmembrane region" description="Helical" evidence="1">
    <location>
        <begin position="118"/>
        <end position="137"/>
    </location>
</feature>
<dbReference type="InterPro" id="IPR013083">
    <property type="entry name" value="Znf_RING/FYVE/PHD"/>
</dbReference>
<name>A0A8T0NEJ9_PANVG</name>
<evidence type="ECO:0000313" key="2">
    <source>
        <dbReference type="EMBL" id="KAG2548441.1"/>
    </source>
</evidence>
<sequence>MQLPRRREQQRRINWKYWCCSKPIGDLRNGQLESFMAAMVTPCRFTRYGCDEALRYTNKHGHGEASAHAPFDYPFGAAVATRACNSMPMSRTRTHGDLIHIFLHISLRISYSHFSPFIIYKLICCLHISIGISYSYFPH</sequence>